<gene>
    <name evidence="2" type="ORF">CK500_13500</name>
</gene>
<feature type="transmembrane region" description="Helical" evidence="1">
    <location>
        <begin position="157"/>
        <end position="181"/>
    </location>
</feature>
<evidence type="ECO:0000313" key="3">
    <source>
        <dbReference type="Proteomes" id="UP000218083"/>
    </source>
</evidence>
<comment type="caution">
    <text evidence="2">The sequence shown here is derived from an EMBL/GenBank/DDBJ whole genome shotgun (WGS) entry which is preliminary data.</text>
</comment>
<evidence type="ECO:0000313" key="2">
    <source>
        <dbReference type="EMBL" id="PAU82751.1"/>
    </source>
</evidence>
<dbReference type="EMBL" id="NSKC01000009">
    <property type="protein sequence ID" value="PAU82751.1"/>
    <property type="molecule type" value="Genomic_DNA"/>
</dbReference>
<reference evidence="2 3" key="1">
    <citation type="submission" date="2017-08" db="EMBL/GenBank/DDBJ databases">
        <title>The strain WRN001 was isolated from Binhai saline alkaline soil, Tianjin, China.</title>
        <authorList>
            <person name="Liu D."/>
            <person name="Zhang G."/>
        </authorList>
    </citation>
    <scope>NUCLEOTIDE SEQUENCE [LARGE SCALE GENOMIC DNA]</scope>
    <source>
        <strain evidence="2 3">WN019</strain>
    </source>
</reference>
<organism evidence="2 3">
    <name type="scientific">Halorubrum salipaludis</name>
    <dbReference type="NCBI Taxonomy" id="2032630"/>
    <lineage>
        <taxon>Archaea</taxon>
        <taxon>Methanobacteriati</taxon>
        <taxon>Methanobacteriota</taxon>
        <taxon>Stenosarchaea group</taxon>
        <taxon>Halobacteria</taxon>
        <taxon>Halobacteriales</taxon>
        <taxon>Haloferacaceae</taxon>
        <taxon>Halorubrum</taxon>
    </lineage>
</organism>
<name>A0A2A2FB75_9EURY</name>
<dbReference type="OrthoDB" id="343042at2157"/>
<dbReference type="AlphaFoldDB" id="A0A2A2FB75"/>
<keyword evidence="1" id="KW-1133">Transmembrane helix</keyword>
<feature type="transmembrane region" description="Helical" evidence="1">
    <location>
        <begin position="45"/>
        <end position="68"/>
    </location>
</feature>
<sequence length="317" mass="32864">MGVRVRRAVGALALLSVPVLLAALPLVPAAALLGPAGLDLAGPGAIGGLLAAVAVGLGGSALLGPIVVDRRIARLPEADLDDRPADFVADRVATLADEVGVDAPAVTVVRADAANVAVADGYRGARLVVSTRLLSLPKADRDAALRHALVRLRTREALVATALLPALAAVETVALLATLLVGRRGERTAADRRVNRIHGYEPERDRIPSWAYAVAGVALWVLLLPAWLPTAVGDRLYVAGGRRDADGAVARLGTAERDGLGNAVAFASDAAGAADWPPLLDRLSLVSMADAETGRVRGTSRQEARTRLARLRSKRAL</sequence>
<accession>A0A2A2FB75</accession>
<keyword evidence="3" id="KW-1185">Reference proteome</keyword>
<dbReference type="Proteomes" id="UP000218083">
    <property type="component" value="Unassembled WGS sequence"/>
</dbReference>
<evidence type="ECO:0008006" key="4">
    <source>
        <dbReference type="Google" id="ProtNLM"/>
    </source>
</evidence>
<keyword evidence="1" id="KW-0812">Transmembrane</keyword>
<proteinExistence type="predicted"/>
<protein>
    <recommendedName>
        <fullName evidence="4">Peptidase M48 domain-containing protein</fullName>
    </recommendedName>
</protein>
<keyword evidence="1" id="KW-0472">Membrane</keyword>
<evidence type="ECO:0000256" key="1">
    <source>
        <dbReference type="SAM" id="Phobius"/>
    </source>
</evidence>
<feature type="transmembrane region" description="Helical" evidence="1">
    <location>
        <begin position="210"/>
        <end position="228"/>
    </location>
</feature>